<keyword evidence="2" id="KW-1185">Reference proteome</keyword>
<dbReference type="EMBL" id="JAAMPC010000013">
    <property type="protein sequence ID" value="KAG2270602.1"/>
    <property type="molecule type" value="Genomic_DNA"/>
</dbReference>
<dbReference type="AlphaFoldDB" id="A0A8X7U9C6"/>
<dbReference type="Proteomes" id="UP000886595">
    <property type="component" value="Unassembled WGS sequence"/>
</dbReference>
<comment type="caution">
    <text evidence="1">The sequence shown here is derived from an EMBL/GenBank/DDBJ whole genome shotgun (WGS) entry which is preliminary data.</text>
</comment>
<protein>
    <submittedName>
        <fullName evidence="1">Uncharacterized protein</fullName>
    </submittedName>
</protein>
<sequence>MVATHHLPYFTRFRSSAGTSKLVSHYILKFHCIHSPWAIQTTTFKHHQPLFRLPTSVLKRHAYGINSHMLLESLSVSEHHSLSNIVSNYNNAYI</sequence>
<accession>A0A8X7U9C6</accession>
<gene>
    <name evidence="1" type="ORF">Bca52824_065157</name>
</gene>
<evidence type="ECO:0000313" key="1">
    <source>
        <dbReference type="EMBL" id="KAG2270602.1"/>
    </source>
</evidence>
<organism evidence="1 2">
    <name type="scientific">Brassica carinata</name>
    <name type="common">Ethiopian mustard</name>
    <name type="synonym">Abyssinian cabbage</name>
    <dbReference type="NCBI Taxonomy" id="52824"/>
    <lineage>
        <taxon>Eukaryota</taxon>
        <taxon>Viridiplantae</taxon>
        <taxon>Streptophyta</taxon>
        <taxon>Embryophyta</taxon>
        <taxon>Tracheophyta</taxon>
        <taxon>Spermatophyta</taxon>
        <taxon>Magnoliopsida</taxon>
        <taxon>eudicotyledons</taxon>
        <taxon>Gunneridae</taxon>
        <taxon>Pentapetalae</taxon>
        <taxon>rosids</taxon>
        <taxon>malvids</taxon>
        <taxon>Brassicales</taxon>
        <taxon>Brassicaceae</taxon>
        <taxon>Brassiceae</taxon>
        <taxon>Brassica</taxon>
    </lineage>
</organism>
<reference evidence="1 2" key="1">
    <citation type="submission" date="2020-02" db="EMBL/GenBank/DDBJ databases">
        <authorList>
            <person name="Ma Q."/>
            <person name="Huang Y."/>
            <person name="Song X."/>
            <person name="Pei D."/>
        </authorList>
    </citation>
    <scope>NUCLEOTIDE SEQUENCE [LARGE SCALE GENOMIC DNA]</scope>
    <source>
        <strain evidence="1">Sxm20200214</strain>
        <tissue evidence="1">Leaf</tissue>
    </source>
</reference>
<proteinExistence type="predicted"/>
<evidence type="ECO:0000313" key="2">
    <source>
        <dbReference type="Proteomes" id="UP000886595"/>
    </source>
</evidence>
<name>A0A8X7U9C6_BRACI</name>